<evidence type="ECO:0000313" key="3">
    <source>
        <dbReference type="Proteomes" id="UP001054902"/>
    </source>
</evidence>
<evidence type="ECO:0000259" key="1">
    <source>
        <dbReference type="Pfam" id="PF00134"/>
    </source>
</evidence>
<name>A0AAD3GZ50_9STRA</name>
<dbReference type="InterPro" id="IPR006671">
    <property type="entry name" value="Cyclin_N"/>
</dbReference>
<dbReference type="Gene3D" id="1.10.472.10">
    <property type="entry name" value="Cyclin-like"/>
    <property type="match status" value="2"/>
</dbReference>
<protein>
    <recommendedName>
        <fullName evidence="1">Cyclin N-terminal domain-containing protein</fullName>
    </recommendedName>
</protein>
<dbReference type="Pfam" id="PF00134">
    <property type="entry name" value="Cyclin_N"/>
    <property type="match status" value="1"/>
</dbReference>
<organism evidence="2 3">
    <name type="scientific">Chaetoceros tenuissimus</name>
    <dbReference type="NCBI Taxonomy" id="426638"/>
    <lineage>
        <taxon>Eukaryota</taxon>
        <taxon>Sar</taxon>
        <taxon>Stramenopiles</taxon>
        <taxon>Ochrophyta</taxon>
        <taxon>Bacillariophyta</taxon>
        <taxon>Coscinodiscophyceae</taxon>
        <taxon>Chaetocerotophycidae</taxon>
        <taxon>Chaetocerotales</taxon>
        <taxon>Chaetocerotaceae</taxon>
        <taxon>Chaetoceros</taxon>
    </lineage>
</organism>
<dbReference type="InterPro" id="IPR036915">
    <property type="entry name" value="Cyclin-like_sf"/>
</dbReference>
<gene>
    <name evidence="2" type="ORF">CTEN210_01161</name>
</gene>
<keyword evidence="3" id="KW-1185">Reference proteome</keyword>
<sequence>MSSWSYRIVDYFGASREIVSIAFNYLDRFIDSGVYCCKSAYSYKLASITALHIALKVHNRTTIKAMALADLSKGEISATDIVHMEAIMLNALNYHLCPPTCQTFIVLFAELLPVSVRESSVVSHIIHQAMYIAELSTMHLLMKGVKSSVVSVGAMLKVVDMMVDENALNGEDRADILKRLRTVFNLDQSSNEQVPRANFYWWKEVQYYRVLLDQIVVLNCRQAMDSSDQILSCNHLFFQANTNNQHDCYNMNEKDWIQSYCNGEYCKQQYKLHE</sequence>
<dbReference type="Proteomes" id="UP001054902">
    <property type="component" value="Unassembled WGS sequence"/>
</dbReference>
<feature type="domain" description="Cyclin N-terminal" evidence="1">
    <location>
        <begin position="3"/>
        <end position="97"/>
    </location>
</feature>
<dbReference type="InterPro" id="IPR039361">
    <property type="entry name" value="Cyclin"/>
</dbReference>
<dbReference type="PANTHER" id="PTHR10177">
    <property type="entry name" value="CYCLINS"/>
    <property type="match status" value="1"/>
</dbReference>
<dbReference type="SUPFAM" id="SSF47954">
    <property type="entry name" value="Cyclin-like"/>
    <property type="match status" value="1"/>
</dbReference>
<reference evidence="2 3" key="1">
    <citation type="journal article" date="2021" name="Sci. Rep.">
        <title>The genome of the diatom Chaetoceros tenuissimus carries an ancient integrated fragment of an extant virus.</title>
        <authorList>
            <person name="Hongo Y."/>
            <person name="Kimura K."/>
            <person name="Takaki Y."/>
            <person name="Yoshida Y."/>
            <person name="Baba S."/>
            <person name="Kobayashi G."/>
            <person name="Nagasaki K."/>
            <person name="Hano T."/>
            <person name="Tomaru Y."/>
        </authorList>
    </citation>
    <scope>NUCLEOTIDE SEQUENCE [LARGE SCALE GENOMIC DNA]</scope>
    <source>
        <strain evidence="2 3">NIES-3715</strain>
    </source>
</reference>
<proteinExistence type="predicted"/>
<accession>A0AAD3GZ50</accession>
<evidence type="ECO:0000313" key="2">
    <source>
        <dbReference type="EMBL" id="GFH44687.1"/>
    </source>
</evidence>
<comment type="caution">
    <text evidence="2">The sequence shown here is derived from an EMBL/GenBank/DDBJ whole genome shotgun (WGS) entry which is preliminary data.</text>
</comment>
<dbReference type="EMBL" id="BLLK01000020">
    <property type="protein sequence ID" value="GFH44687.1"/>
    <property type="molecule type" value="Genomic_DNA"/>
</dbReference>
<dbReference type="FunFam" id="1.10.472.10:FF:000093">
    <property type="entry name" value="Predicted protein"/>
    <property type="match status" value="1"/>
</dbReference>
<dbReference type="AlphaFoldDB" id="A0AAD3GZ50"/>